<dbReference type="InterPro" id="IPR011990">
    <property type="entry name" value="TPR-like_helical_dom_sf"/>
</dbReference>
<dbReference type="EMBL" id="CAUJNA010001791">
    <property type="protein sequence ID" value="CAJ1389058.1"/>
    <property type="molecule type" value="Genomic_DNA"/>
</dbReference>
<dbReference type="PANTHER" id="PTHR47447">
    <property type="entry name" value="OS03G0856100 PROTEIN"/>
    <property type="match status" value="1"/>
</dbReference>
<dbReference type="Pfam" id="PF13812">
    <property type="entry name" value="PPR_3"/>
    <property type="match status" value="1"/>
</dbReference>
<feature type="repeat" description="PPR" evidence="2">
    <location>
        <begin position="133"/>
        <end position="167"/>
    </location>
</feature>
<comment type="caution">
    <text evidence="3">The sequence shown here is derived from an EMBL/GenBank/DDBJ whole genome shotgun (WGS) entry which is preliminary data.</text>
</comment>
<dbReference type="Pfam" id="PF01535">
    <property type="entry name" value="PPR"/>
    <property type="match status" value="2"/>
</dbReference>
<sequence length="445" mass="48612">MCVEVVQQHHAPLACNLDIFWHVSTRASSWPDALSSVQRPMGFHCSLRARVGERKTGGLQGLRRRTFGRTVLAVYVNRPSGKNLGIRPKPAEFGIETNDELTRALLKLRNRRSPPELARELLAQAAEGRVACNVLHYNASISACERSSHWQDALDFFDEMGRQKMQQDCYSFNSIIHALSSTQWQAALRLLDDMPLPELGVRKRLEPDYITYSSCIRACDQGSAWTSALAFLRVMLEAGTCNAVACSACISACGRAGGWRKALALLATMQARAVRRDVAVFNAALSACERNGAWQAALAVFEGMDTKDAVTYSASMTALEKAEKWPEALAVLQEMKCQRLKPTVVSFGAAMSASARGSQWPLALCILEELRRSGFKLGPALCSGLLQHGFASLPRPLAADAAMLQDKVAPDDFASSVLLAECEQRRLSATEASGGGRPRLVARVK</sequence>
<evidence type="ECO:0000313" key="3">
    <source>
        <dbReference type="EMBL" id="CAJ1389058.1"/>
    </source>
</evidence>
<proteinExistence type="predicted"/>
<name>A0AA36N4D2_9DINO</name>
<dbReference type="Pfam" id="PF13041">
    <property type="entry name" value="PPR_2"/>
    <property type="match status" value="1"/>
</dbReference>
<evidence type="ECO:0000256" key="2">
    <source>
        <dbReference type="PROSITE-ProRule" id="PRU00708"/>
    </source>
</evidence>
<dbReference type="PROSITE" id="PS51375">
    <property type="entry name" value="PPR"/>
    <property type="match status" value="2"/>
</dbReference>
<accession>A0AA36N4D2</accession>
<dbReference type="InterPro" id="IPR002885">
    <property type="entry name" value="PPR_rpt"/>
</dbReference>
<evidence type="ECO:0008006" key="5">
    <source>
        <dbReference type="Google" id="ProtNLM"/>
    </source>
</evidence>
<gene>
    <name evidence="3" type="ORF">EVOR1521_LOCUS14757</name>
</gene>
<keyword evidence="4" id="KW-1185">Reference proteome</keyword>
<dbReference type="PANTHER" id="PTHR47447:SF17">
    <property type="entry name" value="OS12G0638900 PROTEIN"/>
    <property type="match status" value="1"/>
</dbReference>
<reference evidence="3" key="1">
    <citation type="submission" date="2023-08" db="EMBL/GenBank/DDBJ databases">
        <authorList>
            <person name="Chen Y."/>
            <person name="Shah S."/>
            <person name="Dougan E. K."/>
            <person name="Thang M."/>
            <person name="Chan C."/>
        </authorList>
    </citation>
    <scope>NUCLEOTIDE SEQUENCE</scope>
</reference>
<evidence type="ECO:0000256" key="1">
    <source>
        <dbReference type="ARBA" id="ARBA00022737"/>
    </source>
</evidence>
<feature type="repeat" description="PPR" evidence="2">
    <location>
        <begin position="308"/>
        <end position="342"/>
    </location>
</feature>
<protein>
    <recommendedName>
        <fullName evidence="5">Pentatricopeptide repeat-containing protein</fullName>
    </recommendedName>
</protein>
<keyword evidence="1" id="KW-0677">Repeat</keyword>
<evidence type="ECO:0000313" key="4">
    <source>
        <dbReference type="Proteomes" id="UP001178507"/>
    </source>
</evidence>
<dbReference type="Gene3D" id="1.25.40.10">
    <property type="entry name" value="Tetratricopeptide repeat domain"/>
    <property type="match status" value="2"/>
</dbReference>
<organism evidence="3 4">
    <name type="scientific">Effrenium voratum</name>
    <dbReference type="NCBI Taxonomy" id="2562239"/>
    <lineage>
        <taxon>Eukaryota</taxon>
        <taxon>Sar</taxon>
        <taxon>Alveolata</taxon>
        <taxon>Dinophyceae</taxon>
        <taxon>Suessiales</taxon>
        <taxon>Symbiodiniaceae</taxon>
        <taxon>Effrenium</taxon>
    </lineage>
</organism>
<dbReference type="AlphaFoldDB" id="A0AA36N4D2"/>
<dbReference type="Proteomes" id="UP001178507">
    <property type="component" value="Unassembled WGS sequence"/>
</dbReference>